<evidence type="ECO:0000313" key="1">
    <source>
        <dbReference type="EMBL" id="OAN46178.1"/>
    </source>
</evidence>
<dbReference type="Gene3D" id="1.10.287.1080">
    <property type="entry name" value="MazG-like"/>
    <property type="match status" value="1"/>
</dbReference>
<evidence type="ECO:0000313" key="2">
    <source>
        <dbReference type="Proteomes" id="UP000078287"/>
    </source>
</evidence>
<organism evidence="1 2">
    <name type="scientific">Chloroflexus islandicus</name>
    <dbReference type="NCBI Taxonomy" id="1707952"/>
    <lineage>
        <taxon>Bacteria</taxon>
        <taxon>Bacillati</taxon>
        <taxon>Chloroflexota</taxon>
        <taxon>Chloroflexia</taxon>
        <taxon>Chloroflexales</taxon>
        <taxon>Chloroflexineae</taxon>
        <taxon>Chloroflexaceae</taxon>
        <taxon>Chloroflexus</taxon>
    </lineage>
</organism>
<comment type="caution">
    <text evidence="1">The sequence shown here is derived from an EMBL/GenBank/DDBJ whole genome shotgun (WGS) entry which is preliminary data.</text>
</comment>
<dbReference type="GO" id="GO:0047429">
    <property type="term" value="F:nucleoside triphosphate diphosphatase activity"/>
    <property type="evidence" value="ECO:0007669"/>
    <property type="project" value="InterPro"/>
</dbReference>
<dbReference type="PANTHER" id="PTHR46523">
    <property type="entry name" value="DCTP PYROPHOSPHATASE 1"/>
    <property type="match status" value="1"/>
</dbReference>
<dbReference type="PANTHER" id="PTHR46523:SF1">
    <property type="entry name" value="DCTP PYROPHOSPHATASE 1"/>
    <property type="match status" value="1"/>
</dbReference>
<dbReference type="InterPro" id="IPR025984">
    <property type="entry name" value="DCTPP"/>
</dbReference>
<name>A0A178MDS2_9CHLR</name>
<protein>
    <submittedName>
        <fullName evidence="1">Nucleotide pyrophosphohydrolase</fullName>
    </submittedName>
</protein>
<sequence length="102" mass="11516">MPMSIAELTDAINRFVTDKGWYAPDSIFPQTPRNIAISVAVEAAEILEHFQFQDEPRNREALAGELADVANYLFQLAYLLDIDLEQAILAKLAENYGRTWEG</sequence>
<dbReference type="GO" id="GO:0009143">
    <property type="term" value="P:nucleoside triphosphate catabolic process"/>
    <property type="evidence" value="ECO:0007669"/>
    <property type="project" value="InterPro"/>
</dbReference>
<dbReference type="CDD" id="cd11537">
    <property type="entry name" value="NTP-PPase_RS21-C6_like"/>
    <property type="match status" value="1"/>
</dbReference>
<dbReference type="Pfam" id="PF12643">
    <property type="entry name" value="MazG-like"/>
    <property type="match status" value="1"/>
</dbReference>
<dbReference type="Proteomes" id="UP000078287">
    <property type="component" value="Unassembled WGS sequence"/>
</dbReference>
<gene>
    <name evidence="1" type="ORF">A6A03_13010</name>
</gene>
<keyword evidence="1" id="KW-0378">Hydrolase</keyword>
<accession>A0A178MDS2</accession>
<dbReference type="InterPro" id="IPR052555">
    <property type="entry name" value="dCTP_Pyrophosphatase"/>
</dbReference>
<dbReference type="SUPFAM" id="SSF101386">
    <property type="entry name" value="all-alpha NTP pyrophosphatases"/>
    <property type="match status" value="1"/>
</dbReference>
<dbReference type="EMBL" id="LWQS01000047">
    <property type="protein sequence ID" value="OAN46178.1"/>
    <property type="molecule type" value="Genomic_DNA"/>
</dbReference>
<dbReference type="AlphaFoldDB" id="A0A178MDS2"/>
<dbReference type="STRING" id="1707952.A6A03_13010"/>
<dbReference type="RefSeq" id="WP_066786139.1">
    <property type="nucleotide sequence ID" value="NZ_LWQS01000047.1"/>
</dbReference>
<dbReference type="OrthoDB" id="9791898at2"/>
<proteinExistence type="predicted"/>
<dbReference type="PIRSF" id="PIRSF029826">
    <property type="entry name" value="UCP029826_pph"/>
    <property type="match status" value="1"/>
</dbReference>
<reference evidence="1 2" key="1">
    <citation type="submission" date="2016-04" db="EMBL/GenBank/DDBJ databases">
        <title>Chloroflexus islandicus sp. nov., a thermophilic filamentous anoxygenic phototrophic bacterium from geyser Strokkur (Iceland).</title>
        <authorList>
            <person name="Gaisin V.A."/>
            <person name="Kalashnikov A.M."/>
            <person name="Sukhacheva M.V."/>
            <person name="Grouzdev D.S."/>
            <person name="Ivanov T.M."/>
            <person name="Kuznetsov B."/>
            <person name="Gorlenko V.M."/>
        </authorList>
    </citation>
    <scope>NUCLEOTIDE SEQUENCE [LARGE SCALE GENOMIC DNA]</scope>
    <source>
        <strain evidence="2">isl-2</strain>
    </source>
</reference>
<keyword evidence="2" id="KW-1185">Reference proteome</keyword>